<dbReference type="RefSeq" id="WP_311333147.1">
    <property type="nucleotide sequence ID" value="NZ_JAVRHZ010000005.1"/>
</dbReference>
<proteinExistence type="predicted"/>
<feature type="domain" description="Rhodanese" evidence="2">
    <location>
        <begin position="38"/>
        <end position="121"/>
    </location>
</feature>
<evidence type="ECO:0000256" key="1">
    <source>
        <dbReference type="SAM" id="SignalP"/>
    </source>
</evidence>
<keyword evidence="4" id="KW-1185">Reference proteome</keyword>
<evidence type="ECO:0000259" key="2">
    <source>
        <dbReference type="PROSITE" id="PS50206"/>
    </source>
</evidence>
<protein>
    <submittedName>
        <fullName evidence="3">Rhodanese-like domain-containing protein</fullName>
    </submittedName>
</protein>
<name>A0ABU2YDD1_9FLAO</name>
<comment type="caution">
    <text evidence="3">The sequence shown here is derived from an EMBL/GenBank/DDBJ whole genome shotgun (WGS) entry which is preliminary data.</text>
</comment>
<dbReference type="InterPro" id="IPR050229">
    <property type="entry name" value="GlpE_sulfurtransferase"/>
</dbReference>
<evidence type="ECO:0000313" key="3">
    <source>
        <dbReference type="EMBL" id="MDT0556192.1"/>
    </source>
</evidence>
<keyword evidence="1" id="KW-0732">Signal</keyword>
<organism evidence="3 4">
    <name type="scientific">Patiriisocius hiemis</name>
    <dbReference type="NCBI Taxonomy" id="3075604"/>
    <lineage>
        <taxon>Bacteria</taxon>
        <taxon>Pseudomonadati</taxon>
        <taxon>Bacteroidota</taxon>
        <taxon>Flavobacteriia</taxon>
        <taxon>Flavobacteriales</taxon>
        <taxon>Flavobacteriaceae</taxon>
        <taxon>Patiriisocius</taxon>
    </lineage>
</organism>
<dbReference type="SUPFAM" id="SSF52821">
    <property type="entry name" value="Rhodanese/Cell cycle control phosphatase"/>
    <property type="match status" value="1"/>
</dbReference>
<dbReference type="SMART" id="SM00450">
    <property type="entry name" value="RHOD"/>
    <property type="match status" value="1"/>
</dbReference>
<dbReference type="PANTHER" id="PTHR43031:SF18">
    <property type="entry name" value="RHODANESE-RELATED SULFURTRANSFERASES"/>
    <property type="match status" value="1"/>
</dbReference>
<gene>
    <name evidence="3" type="ORF">RM538_09260</name>
</gene>
<dbReference type="CDD" id="cd00158">
    <property type="entry name" value="RHOD"/>
    <property type="match status" value="1"/>
</dbReference>
<reference evidence="3 4" key="1">
    <citation type="submission" date="2023-09" db="EMBL/GenBank/DDBJ databases">
        <authorList>
            <person name="Rey-Velasco X."/>
        </authorList>
    </citation>
    <scope>NUCLEOTIDE SEQUENCE [LARGE SCALE GENOMIC DNA]</scope>
    <source>
        <strain evidence="3 4">W242</strain>
    </source>
</reference>
<dbReference type="Gene3D" id="3.40.250.10">
    <property type="entry name" value="Rhodanese-like domain"/>
    <property type="match status" value="1"/>
</dbReference>
<evidence type="ECO:0000313" key="4">
    <source>
        <dbReference type="Proteomes" id="UP001254488"/>
    </source>
</evidence>
<dbReference type="PROSITE" id="PS50206">
    <property type="entry name" value="RHODANESE_3"/>
    <property type="match status" value="1"/>
</dbReference>
<dbReference type="InterPro" id="IPR036873">
    <property type="entry name" value="Rhodanese-like_dom_sf"/>
</dbReference>
<dbReference type="InterPro" id="IPR001763">
    <property type="entry name" value="Rhodanese-like_dom"/>
</dbReference>
<sequence>MKNIILIMALFSTLFGANAQKSDTIKILAASDFNKAIEKNNVQLVDVRTAQEFNQGAIESALNIDFFQQDNFTSEFEKLDKDQPVYLYCRSGNRSYQAAKKLEVMGFKEIYDLKGGYMKWPYKN</sequence>
<dbReference type="Proteomes" id="UP001254488">
    <property type="component" value="Unassembled WGS sequence"/>
</dbReference>
<dbReference type="EMBL" id="JAVRHZ010000005">
    <property type="protein sequence ID" value="MDT0556192.1"/>
    <property type="molecule type" value="Genomic_DNA"/>
</dbReference>
<dbReference type="PANTHER" id="PTHR43031">
    <property type="entry name" value="FAD-DEPENDENT OXIDOREDUCTASE"/>
    <property type="match status" value="1"/>
</dbReference>
<dbReference type="Pfam" id="PF00581">
    <property type="entry name" value="Rhodanese"/>
    <property type="match status" value="1"/>
</dbReference>
<feature type="signal peptide" evidence="1">
    <location>
        <begin position="1"/>
        <end position="19"/>
    </location>
</feature>
<accession>A0ABU2YDD1</accession>
<feature type="chain" id="PRO_5045135439" evidence="1">
    <location>
        <begin position="20"/>
        <end position="124"/>
    </location>
</feature>